<evidence type="ECO:0000313" key="12">
    <source>
        <dbReference type="Proteomes" id="UP000064201"/>
    </source>
</evidence>
<dbReference type="GO" id="GO:0016887">
    <property type="term" value="F:ATP hydrolysis activity"/>
    <property type="evidence" value="ECO:0007669"/>
    <property type="project" value="InterPro"/>
</dbReference>
<dbReference type="PROSITE" id="PS50893">
    <property type="entry name" value="ABC_TRANSPORTER_2"/>
    <property type="match status" value="1"/>
</dbReference>
<proteinExistence type="inferred from homology"/>
<dbReference type="InterPro" id="IPR003593">
    <property type="entry name" value="AAA+_ATPase"/>
</dbReference>
<keyword evidence="4" id="KW-0536">Nodulation</keyword>
<keyword evidence="9" id="KW-0472">Membrane</keyword>
<keyword evidence="5" id="KW-1003">Cell membrane</keyword>
<dbReference type="SUPFAM" id="SSF52540">
    <property type="entry name" value="P-loop containing nucleoside triphosphate hydrolases"/>
    <property type="match status" value="1"/>
</dbReference>
<dbReference type="PATRIC" id="fig|106634.4.peg.1967"/>
<evidence type="ECO:0000256" key="2">
    <source>
        <dbReference type="ARBA" id="ARBA00005417"/>
    </source>
</evidence>
<dbReference type="EMBL" id="CP011367">
    <property type="protein sequence ID" value="AKJ95596.1"/>
    <property type="molecule type" value="Genomic_DNA"/>
</dbReference>
<keyword evidence="8" id="KW-1278">Translocase</keyword>
<dbReference type="PANTHER" id="PTHR42711">
    <property type="entry name" value="ABC TRANSPORTER ATP-BINDING PROTEIN"/>
    <property type="match status" value="1"/>
</dbReference>
<comment type="similarity">
    <text evidence="2">Belongs to the ABC transporter superfamily.</text>
</comment>
<evidence type="ECO:0000256" key="3">
    <source>
        <dbReference type="ARBA" id="ARBA00022448"/>
    </source>
</evidence>
<evidence type="ECO:0000256" key="6">
    <source>
        <dbReference type="ARBA" id="ARBA00022741"/>
    </source>
</evidence>
<evidence type="ECO:0000256" key="1">
    <source>
        <dbReference type="ARBA" id="ARBA00004236"/>
    </source>
</evidence>
<dbReference type="InterPro" id="IPR017871">
    <property type="entry name" value="ABC_transporter-like_CS"/>
</dbReference>
<protein>
    <submittedName>
        <fullName evidence="11">ABC transporter</fullName>
    </submittedName>
</protein>
<dbReference type="InterPro" id="IPR050763">
    <property type="entry name" value="ABC_transporter_ATP-binding"/>
</dbReference>
<dbReference type="InterPro" id="IPR027417">
    <property type="entry name" value="P-loop_NTPase"/>
</dbReference>
<dbReference type="Pfam" id="PF00005">
    <property type="entry name" value="ABC_tran"/>
    <property type="match status" value="1"/>
</dbReference>
<dbReference type="SMART" id="SM00382">
    <property type="entry name" value="AAA"/>
    <property type="match status" value="1"/>
</dbReference>
<evidence type="ECO:0000256" key="9">
    <source>
        <dbReference type="ARBA" id="ARBA00023136"/>
    </source>
</evidence>
<dbReference type="GO" id="GO:0005886">
    <property type="term" value="C:plasma membrane"/>
    <property type="evidence" value="ECO:0007669"/>
    <property type="project" value="UniProtKB-SubCell"/>
</dbReference>
<dbReference type="PANTHER" id="PTHR42711:SF5">
    <property type="entry name" value="ABC TRANSPORTER ATP-BINDING PROTEIN NATA"/>
    <property type="match status" value="1"/>
</dbReference>
<evidence type="ECO:0000256" key="5">
    <source>
        <dbReference type="ARBA" id="ARBA00022475"/>
    </source>
</evidence>
<keyword evidence="3" id="KW-0813">Transport</keyword>
<dbReference type="GO" id="GO:0005524">
    <property type="term" value="F:ATP binding"/>
    <property type="evidence" value="ECO:0007669"/>
    <property type="project" value="UniProtKB-KW"/>
</dbReference>
<dbReference type="Proteomes" id="UP000064201">
    <property type="component" value="Chromosome"/>
</dbReference>
<evidence type="ECO:0000256" key="8">
    <source>
        <dbReference type="ARBA" id="ARBA00022967"/>
    </source>
</evidence>
<keyword evidence="6" id="KW-0547">Nucleotide-binding</keyword>
<comment type="subcellular location">
    <subcellularLocation>
        <location evidence="1">Cell membrane</location>
    </subcellularLocation>
</comment>
<reference evidence="11 12" key="1">
    <citation type="submission" date="2015-04" db="EMBL/GenBank/DDBJ databases">
        <title>Complete Sequence for the Genome of the Thioalkalivibrio versutus D301.</title>
        <authorList>
            <person name="Mu T."/>
            <person name="Zhou J."/>
            <person name="Xu X."/>
        </authorList>
    </citation>
    <scope>NUCLEOTIDE SEQUENCE [LARGE SCALE GENOMIC DNA]</scope>
    <source>
        <strain evidence="11 12">D301</strain>
    </source>
</reference>
<dbReference type="FunFam" id="3.40.50.300:FF:000589">
    <property type="entry name" value="ABC transporter, ATP-binding subunit"/>
    <property type="match status" value="1"/>
</dbReference>
<gene>
    <name evidence="11" type="ORF">TVD_09610</name>
</gene>
<keyword evidence="12" id="KW-1185">Reference proteome</keyword>
<dbReference type="AlphaFoldDB" id="A0A0G3G9V8"/>
<organism evidence="11 12">
    <name type="scientific">Thioalkalivibrio versutus</name>
    <dbReference type="NCBI Taxonomy" id="106634"/>
    <lineage>
        <taxon>Bacteria</taxon>
        <taxon>Pseudomonadati</taxon>
        <taxon>Pseudomonadota</taxon>
        <taxon>Gammaproteobacteria</taxon>
        <taxon>Chromatiales</taxon>
        <taxon>Ectothiorhodospiraceae</taxon>
        <taxon>Thioalkalivibrio</taxon>
    </lineage>
</organism>
<keyword evidence="7" id="KW-0067">ATP-binding</keyword>
<evidence type="ECO:0000313" key="11">
    <source>
        <dbReference type="EMBL" id="AKJ95596.1"/>
    </source>
</evidence>
<evidence type="ECO:0000256" key="4">
    <source>
        <dbReference type="ARBA" id="ARBA00022458"/>
    </source>
</evidence>
<feature type="domain" description="ABC transporter" evidence="10">
    <location>
        <begin position="4"/>
        <end position="234"/>
    </location>
</feature>
<evidence type="ECO:0000259" key="10">
    <source>
        <dbReference type="PROSITE" id="PS50893"/>
    </source>
</evidence>
<accession>A0A0G3G9V8</accession>
<name>A0A0G3G9V8_9GAMM</name>
<sequence>MSAIRIQQLYKAYDGVAVVDGVDLEIAPGEFFGLLGPNGAGKTTTLRMLLGMTPIDGGQVEVLGLPMPEGERAVRERLGIVPQFDTLDPDFTVIENMRTYAAYFGMAGPEVESRIDRLLGQVNLNDKRGARINALSGGMKRRLTLARALINEPEVVVLDEPTTGLDPQARHHLWRQLRALRASGVTLVLTTHYMEEAEELCDRIAIIDHGRIIACDAPSRLIAEHIEPWVLTVGGTDAGEVLQRELGPKDRAHQVADTWLVYTAEPDRLRERLRALGHEPTLREADLEDVFLKLTGHELRD</sequence>
<dbReference type="STRING" id="106634.TVD_09610"/>
<dbReference type="KEGG" id="tvr:TVD_09610"/>
<evidence type="ECO:0000256" key="7">
    <source>
        <dbReference type="ARBA" id="ARBA00022840"/>
    </source>
</evidence>
<dbReference type="OrthoDB" id="9781337at2"/>
<dbReference type="RefSeq" id="WP_047251486.1">
    <property type="nucleotide sequence ID" value="NZ_CP011367.1"/>
</dbReference>
<dbReference type="PROSITE" id="PS00211">
    <property type="entry name" value="ABC_TRANSPORTER_1"/>
    <property type="match status" value="1"/>
</dbReference>
<dbReference type="Gene3D" id="3.40.50.300">
    <property type="entry name" value="P-loop containing nucleotide triphosphate hydrolases"/>
    <property type="match status" value="1"/>
</dbReference>
<dbReference type="InterPro" id="IPR003439">
    <property type="entry name" value="ABC_transporter-like_ATP-bd"/>
</dbReference>